<keyword evidence="2 10" id="KW-0813">Transport</keyword>
<dbReference type="InterPro" id="IPR011662">
    <property type="entry name" value="Secretin/TonB_short_N"/>
</dbReference>
<proteinExistence type="inferred from homology"/>
<dbReference type="SUPFAM" id="SSF56935">
    <property type="entry name" value="Porins"/>
    <property type="match status" value="1"/>
</dbReference>
<dbReference type="PROSITE" id="PS52016">
    <property type="entry name" value="TONB_DEPENDENT_REC_3"/>
    <property type="match status" value="1"/>
</dbReference>
<dbReference type="NCBIfam" id="TIGR04056">
    <property type="entry name" value="OMP_RagA_SusC"/>
    <property type="match status" value="1"/>
</dbReference>
<gene>
    <name evidence="13" type="ORF">EKH83_02480</name>
</gene>
<evidence type="ECO:0000256" key="10">
    <source>
        <dbReference type="PROSITE-ProRule" id="PRU01360"/>
    </source>
</evidence>
<dbReference type="InterPro" id="IPR023997">
    <property type="entry name" value="TonB-dep_OMP_SusC/RagA_CS"/>
</dbReference>
<evidence type="ECO:0000256" key="11">
    <source>
        <dbReference type="RuleBase" id="RU003357"/>
    </source>
</evidence>
<keyword evidence="4" id="KW-0410">Iron transport</keyword>
<dbReference type="InterPro" id="IPR000531">
    <property type="entry name" value="Beta-barrel_TonB"/>
</dbReference>
<dbReference type="AlphaFoldDB" id="A0A4Q0MG56"/>
<evidence type="ECO:0000313" key="14">
    <source>
        <dbReference type="Proteomes" id="UP000290848"/>
    </source>
</evidence>
<evidence type="ECO:0000259" key="12">
    <source>
        <dbReference type="SMART" id="SM00965"/>
    </source>
</evidence>
<evidence type="ECO:0000313" key="13">
    <source>
        <dbReference type="EMBL" id="RXF71969.1"/>
    </source>
</evidence>
<dbReference type="InterPro" id="IPR036942">
    <property type="entry name" value="Beta-barrel_TonB_sf"/>
</dbReference>
<dbReference type="Gene3D" id="2.40.170.20">
    <property type="entry name" value="TonB-dependent receptor, beta-barrel domain"/>
    <property type="match status" value="1"/>
</dbReference>
<comment type="caution">
    <text evidence="13">The sequence shown here is derived from an EMBL/GenBank/DDBJ whole genome shotgun (WGS) entry which is preliminary data.</text>
</comment>
<dbReference type="SUPFAM" id="SSF49464">
    <property type="entry name" value="Carboxypeptidase regulatory domain-like"/>
    <property type="match status" value="1"/>
</dbReference>
<evidence type="ECO:0000256" key="4">
    <source>
        <dbReference type="ARBA" id="ARBA00022496"/>
    </source>
</evidence>
<dbReference type="EMBL" id="RXOC01000002">
    <property type="protein sequence ID" value="RXF71969.1"/>
    <property type="molecule type" value="Genomic_DNA"/>
</dbReference>
<dbReference type="InterPro" id="IPR008969">
    <property type="entry name" value="CarboxyPept-like_regulatory"/>
</dbReference>
<evidence type="ECO:0000256" key="5">
    <source>
        <dbReference type="ARBA" id="ARBA00022692"/>
    </source>
</evidence>
<dbReference type="SMART" id="SM00965">
    <property type="entry name" value="STN"/>
    <property type="match status" value="1"/>
</dbReference>
<protein>
    <submittedName>
        <fullName evidence="13">SusC/RagA family TonB-linked outer membrane protein</fullName>
    </submittedName>
</protein>
<reference evidence="13 14" key="1">
    <citation type="submission" date="2018-12" db="EMBL/GenBank/DDBJ databases">
        <title>The Draft Genome Sequence of the Soil Bacterium Pedobacter tournemirensis R1.</title>
        <authorList>
            <person name="He J."/>
        </authorList>
    </citation>
    <scope>NUCLEOTIDE SEQUENCE [LARGE SCALE GENOMIC DNA]</scope>
    <source>
        <strain evidence="13 14">R1</strain>
    </source>
</reference>
<evidence type="ECO:0000256" key="9">
    <source>
        <dbReference type="ARBA" id="ARBA00023237"/>
    </source>
</evidence>
<feature type="domain" description="Secretin/TonB short N-terminal" evidence="12">
    <location>
        <begin position="42"/>
        <end position="93"/>
    </location>
</feature>
<keyword evidence="5 10" id="KW-0812">Transmembrane</keyword>
<keyword evidence="9 10" id="KW-0998">Cell outer membrane</keyword>
<evidence type="ECO:0000256" key="7">
    <source>
        <dbReference type="ARBA" id="ARBA00023077"/>
    </source>
</evidence>
<keyword evidence="4" id="KW-0406">Ion transport</keyword>
<dbReference type="Gene3D" id="2.170.130.10">
    <property type="entry name" value="TonB-dependent receptor, plug domain"/>
    <property type="match status" value="1"/>
</dbReference>
<dbReference type="InterPro" id="IPR037066">
    <property type="entry name" value="Plug_dom_sf"/>
</dbReference>
<dbReference type="NCBIfam" id="TIGR04057">
    <property type="entry name" value="SusC_RagA_signa"/>
    <property type="match status" value="1"/>
</dbReference>
<evidence type="ECO:0000256" key="2">
    <source>
        <dbReference type="ARBA" id="ARBA00022448"/>
    </source>
</evidence>
<dbReference type="Pfam" id="PF00593">
    <property type="entry name" value="TonB_dep_Rec_b-barrel"/>
    <property type="match status" value="1"/>
</dbReference>
<evidence type="ECO:0000256" key="6">
    <source>
        <dbReference type="ARBA" id="ARBA00023004"/>
    </source>
</evidence>
<organism evidence="13 14">
    <name type="scientific">Arcticibacter tournemirensis</name>
    <dbReference type="NCBI Taxonomy" id="699437"/>
    <lineage>
        <taxon>Bacteria</taxon>
        <taxon>Pseudomonadati</taxon>
        <taxon>Bacteroidota</taxon>
        <taxon>Sphingobacteriia</taxon>
        <taxon>Sphingobacteriales</taxon>
        <taxon>Sphingobacteriaceae</taxon>
        <taxon>Arcticibacter</taxon>
    </lineage>
</organism>
<dbReference type="Pfam" id="PF13715">
    <property type="entry name" value="CarbopepD_reg_2"/>
    <property type="match status" value="1"/>
</dbReference>
<keyword evidence="3 10" id="KW-1134">Transmembrane beta strand</keyword>
<dbReference type="InterPro" id="IPR012910">
    <property type="entry name" value="Plug_dom"/>
</dbReference>
<keyword evidence="6" id="KW-0408">Iron</keyword>
<accession>A0A4Q0MG56</accession>
<dbReference type="Pfam" id="PF07660">
    <property type="entry name" value="STN"/>
    <property type="match status" value="1"/>
</dbReference>
<evidence type="ECO:0000256" key="8">
    <source>
        <dbReference type="ARBA" id="ARBA00023136"/>
    </source>
</evidence>
<dbReference type="Proteomes" id="UP000290848">
    <property type="component" value="Unassembled WGS sequence"/>
</dbReference>
<dbReference type="Pfam" id="PF07715">
    <property type="entry name" value="Plug"/>
    <property type="match status" value="1"/>
</dbReference>
<dbReference type="FunFam" id="2.170.130.10:FF:000008">
    <property type="entry name" value="SusC/RagA family TonB-linked outer membrane protein"/>
    <property type="match status" value="1"/>
</dbReference>
<dbReference type="InterPro" id="IPR023996">
    <property type="entry name" value="TonB-dep_OMP_SusC/RagA"/>
</dbReference>
<keyword evidence="8 10" id="KW-0472">Membrane</keyword>
<dbReference type="InterPro" id="IPR039426">
    <property type="entry name" value="TonB-dep_rcpt-like"/>
</dbReference>
<dbReference type="GO" id="GO:0006826">
    <property type="term" value="P:iron ion transport"/>
    <property type="evidence" value="ECO:0007669"/>
    <property type="project" value="UniProtKB-KW"/>
</dbReference>
<evidence type="ECO:0000256" key="1">
    <source>
        <dbReference type="ARBA" id="ARBA00004571"/>
    </source>
</evidence>
<keyword evidence="7 11" id="KW-0798">TonB box</keyword>
<name>A0A4Q0MG56_9SPHI</name>
<comment type="similarity">
    <text evidence="10 11">Belongs to the TonB-dependent receptor family.</text>
</comment>
<evidence type="ECO:0000256" key="3">
    <source>
        <dbReference type="ARBA" id="ARBA00022452"/>
    </source>
</evidence>
<comment type="subcellular location">
    <subcellularLocation>
        <location evidence="1 10">Cell outer membrane</location>
        <topology evidence="1 10">Multi-pass membrane protein</topology>
    </subcellularLocation>
</comment>
<dbReference type="GO" id="GO:0009279">
    <property type="term" value="C:cell outer membrane"/>
    <property type="evidence" value="ECO:0007669"/>
    <property type="project" value="UniProtKB-SubCell"/>
</dbReference>
<sequence>MLIIIFTVSVSAAGFSQNKINLEVKKSAISNVIRQIEGQTSYRFLYNENLEGIRNKVSVTLSDATIDAAMEELLRGTNLSYQALENQLIVIKDKKEALADIVITGKVVDVKGEELIGVSVKIKGTAKGVSTDAAGSFKLTASENAVLVFTYVGFETIEVPVQGRKTLKVTLKVSNSQLDEVVVIGYGTVKKKDLTGAVASVNAETIAAAPVSSALEAISGRVSGVQITTTEGSPDAEMLVRVRGGGSITGDNSPLYIVDGFPLNSISDIAPSDIESIDILKDASSTAIYGSRGANGVVVITTKSGSKAGKTTISYNAFTGFRNIAKKLDVLSPYDYALWQYERALLDNNSLDEFTDRLGTFQNIGQYKNTPSIDWQDEVFGRTGTTFNQNLNISGGGEKTKFSISHSYVKDKAIMLMSGFERHNLNFKLNHKLYDRLSIDVGARYANTKTEGGGANEQNEKSSADSRLKNAMIYPPFEIDGLTNSTETDPDFNLVNPLFSVSDNDQYVDRKTYNLNGALTYTVIDNLNLRSEVGYDGYRNDQDRFYGITTYYVKNSVGDAAKGLPAAIFTNTDRNTFRNTNTINYDFKKFLGKKHGLTALLGEEYIRTKEIVLTNTVNGYPDVFTFERARKLTTQGIERFVQNFYSPDDKLFSFFGRLNYDYAGKYLFSATFRADGSSKFAENNKWGYFPSFSGAWRVSDEGFMEGTKSWLSDLKLRASYGEAGNNRIPPGQIIQSLENSSTVWVNGTSNYWAPSKTMANPDLKWETTVTKNIGLDFSLFNTRVNGTVEAYVNNTKDLLILYPVSGSGYDNQYRNLGETRNKGLEFSLNWSAIRKKNFDLTLNANIAFNRNEVVSLEDLSFVTGNSGWASSDITKDYYVKAGAPVGQIYGYQGDGRYEVSDFKPYTTAWALNDGVVSASGVVGTIRPGSMKLKDTNLDGKISDADISAIGDANPLNTGGFSLISRLFNFDLGAYFNWSYGNDIYNANKIEYTQSSKFDSRNMLSTMEIGKRWTNLREDGTISNDAAELQAMNANTTMWSPFTSRFVLTDWAIEDGSFLRLSTLTLGYTLPASVSSKMKMKSLRIYASGYNLWLWTNYSGFDPEVSTRRKTPLTPGVDYSAYPKSRSFVFGLNVNF</sequence>